<feature type="region of interest" description="Disordered" evidence="1">
    <location>
        <begin position="38"/>
        <end position="64"/>
    </location>
</feature>
<feature type="compositionally biased region" description="Low complexity" evidence="1">
    <location>
        <begin position="38"/>
        <end position="55"/>
    </location>
</feature>
<dbReference type="Pfam" id="PF14309">
    <property type="entry name" value="DUF4378"/>
    <property type="match status" value="1"/>
</dbReference>
<sequence>MASTPTKPAKQLRELLQEQQQPFVLEVYLFERGHLRKSLSSSNSNSSKIFERSSSWGPNKSKKGTLSVSKILRSAYNKLVSKNGGSRKESSEKEEGKFDADTETSLPRDCQEIGEISNGFSSASSRTQYESCCDSDKDEAVEPVSLGNGDHASLAAEDTCQVSKLCNMKEERTIELLNGESSKEKKKKKKKKTQFKQHTSISVLEDRPSHAVPNKVMEDSMLSASLWELLFHPPSEKPRGTCGVPDMLIRSNPSPHKSKRMLQQTRQLLFDCVREMTETHAKKMKEDQNSRKFLGAEQLGKLIYEKLRIWDIQDGDETNIDFLLESDFLSSAEAWKCNEQQVREICCEIGDAILEEIIKEIVAGK</sequence>
<evidence type="ECO:0000256" key="1">
    <source>
        <dbReference type="SAM" id="MobiDB-lite"/>
    </source>
</evidence>
<feature type="compositionally biased region" description="Basic residues" evidence="1">
    <location>
        <begin position="184"/>
        <end position="195"/>
    </location>
</feature>
<evidence type="ECO:0000313" key="4">
    <source>
        <dbReference type="Proteomes" id="UP001457282"/>
    </source>
</evidence>
<proteinExistence type="predicted"/>
<dbReference type="PANTHER" id="PTHR37613">
    <property type="entry name" value="DUF4378 DOMAIN PROTEIN"/>
    <property type="match status" value="1"/>
</dbReference>
<accession>A0AAW1YCS2</accession>
<dbReference type="EMBL" id="JBEDUW010000002">
    <property type="protein sequence ID" value="KAK9946360.1"/>
    <property type="molecule type" value="Genomic_DNA"/>
</dbReference>
<evidence type="ECO:0000259" key="2">
    <source>
        <dbReference type="Pfam" id="PF14309"/>
    </source>
</evidence>
<organism evidence="3 4">
    <name type="scientific">Rubus argutus</name>
    <name type="common">Southern blackberry</name>
    <dbReference type="NCBI Taxonomy" id="59490"/>
    <lineage>
        <taxon>Eukaryota</taxon>
        <taxon>Viridiplantae</taxon>
        <taxon>Streptophyta</taxon>
        <taxon>Embryophyta</taxon>
        <taxon>Tracheophyta</taxon>
        <taxon>Spermatophyta</taxon>
        <taxon>Magnoliopsida</taxon>
        <taxon>eudicotyledons</taxon>
        <taxon>Gunneridae</taxon>
        <taxon>Pentapetalae</taxon>
        <taxon>rosids</taxon>
        <taxon>fabids</taxon>
        <taxon>Rosales</taxon>
        <taxon>Rosaceae</taxon>
        <taxon>Rosoideae</taxon>
        <taxon>Rosoideae incertae sedis</taxon>
        <taxon>Rubus</taxon>
    </lineage>
</organism>
<dbReference type="Proteomes" id="UP001457282">
    <property type="component" value="Unassembled WGS sequence"/>
</dbReference>
<feature type="region of interest" description="Disordered" evidence="1">
    <location>
        <begin position="177"/>
        <end position="197"/>
    </location>
</feature>
<protein>
    <recommendedName>
        <fullName evidence="2">DUF4378 domain-containing protein</fullName>
    </recommendedName>
</protein>
<feature type="compositionally biased region" description="Basic and acidic residues" evidence="1">
    <location>
        <begin position="86"/>
        <end position="100"/>
    </location>
</feature>
<feature type="domain" description="DUF4378" evidence="2">
    <location>
        <begin position="257"/>
        <end position="360"/>
    </location>
</feature>
<keyword evidence="4" id="KW-1185">Reference proteome</keyword>
<gene>
    <name evidence="3" type="ORF">M0R45_011828</name>
</gene>
<comment type="caution">
    <text evidence="3">The sequence shown here is derived from an EMBL/GenBank/DDBJ whole genome shotgun (WGS) entry which is preliminary data.</text>
</comment>
<dbReference type="AlphaFoldDB" id="A0AAW1YCS2"/>
<name>A0AAW1YCS2_RUBAR</name>
<dbReference type="PANTHER" id="PTHR37613:SF4">
    <property type="entry name" value="DUF4378 DOMAIN-CONTAINING PROTEIN"/>
    <property type="match status" value="1"/>
</dbReference>
<feature type="region of interest" description="Disordered" evidence="1">
    <location>
        <begin position="81"/>
        <end position="108"/>
    </location>
</feature>
<dbReference type="InterPro" id="IPR025486">
    <property type="entry name" value="DUF4378"/>
</dbReference>
<evidence type="ECO:0000313" key="3">
    <source>
        <dbReference type="EMBL" id="KAK9946360.1"/>
    </source>
</evidence>
<reference evidence="3 4" key="1">
    <citation type="journal article" date="2023" name="G3 (Bethesda)">
        <title>A chromosome-length genome assembly and annotation of blackberry (Rubus argutus, cv. 'Hillquist').</title>
        <authorList>
            <person name="Bruna T."/>
            <person name="Aryal R."/>
            <person name="Dudchenko O."/>
            <person name="Sargent D.J."/>
            <person name="Mead D."/>
            <person name="Buti M."/>
            <person name="Cavallini A."/>
            <person name="Hytonen T."/>
            <person name="Andres J."/>
            <person name="Pham M."/>
            <person name="Weisz D."/>
            <person name="Mascagni F."/>
            <person name="Usai G."/>
            <person name="Natali L."/>
            <person name="Bassil N."/>
            <person name="Fernandez G.E."/>
            <person name="Lomsadze A."/>
            <person name="Armour M."/>
            <person name="Olukolu B."/>
            <person name="Poorten T."/>
            <person name="Britton C."/>
            <person name="Davik J."/>
            <person name="Ashrafi H."/>
            <person name="Aiden E.L."/>
            <person name="Borodovsky M."/>
            <person name="Worthington M."/>
        </authorList>
    </citation>
    <scope>NUCLEOTIDE SEQUENCE [LARGE SCALE GENOMIC DNA]</scope>
    <source>
        <strain evidence="3">PI 553951</strain>
    </source>
</reference>